<evidence type="ECO:0000313" key="4">
    <source>
        <dbReference type="EMBL" id="ONM33734.1"/>
    </source>
</evidence>
<feature type="domain" description="Small ribosomal subunit protein uS10" evidence="3">
    <location>
        <begin position="74"/>
        <end position="105"/>
    </location>
</feature>
<reference evidence="4" key="1">
    <citation type="submission" date="2015-12" db="EMBL/GenBank/DDBJ databases">
        <title>Update maize B73 reference genome by single molecule sequencing technologies.</title>
        <authorList>
            <consortium name="Maize Genome Sequencing Project"/>
            <person name="Ware D."/>
        </authorList>
    </citation>
    <scope>NUCLEOTIDE SEQUENCE [LARGE SCALE GENOMIC DNA]</scope>
    <source>
        <tissue evidence="4">Seedling</tissue>
    </source>
</reference>
<dbReference type="STRING" id="4577.A0A1D6MYF7"/>
<keyword evidence="1" id="KW-0689">Ribosomal protein</keyword>
<accession>A0A1D6MYF7</accession>
<organism evidence="4">
    <name type="scientific">Zea mays</name>
    <name type="common">Maize</name>
    <dbReference type="NCBI Taxonomy" id="4577"/>
    <lineage>
        <taxon>Eukaryota</taxon>
        <taxon>Viridiplantae</taxon>
        <taxon>Streptophyta</taxon>
        <taxon>Embryophyta</taxon>
        <taxon>Tracheophyta</taxon>
        <taxon>Spermatophyta</taxon>
        <taxon>Magnoliopsida</taxon>
        <taxon>Liliopsida</taxon>
        <taxon>Poales</taxon>
        <taxon>Poaceae</taxon>
        <taxon>PACMAD clade</taxon>
        <taxon>Panicoideae</taxon>
        <taxon>Andropogonodae</taxon>
        <taxon>Andropogoneae</taxon>
        <taxon>Tripsacinae</taxon>
        <taxon>Zea</taxon>
    </lineage>
</organism>
<dbReference type="Gene3D" id="3.30.70.600">
    <property type="entry name" value="Ribosomal protein S10 domain"/>
    <property type="match status" value="1"/>
</dbReference>
<dbReference type="PANTHER" id="PTHR48299:SF2">
    <property type="entry name" value="ATP-DEPENDENT DNA HELICASE"/>
    <property type="match status" value="1"/>
</dbReference>
<dbReference type="InterPro" id="IPR027486">
    <property type="entry name" value="Ribosomal_uS10_dom"/>
</dbReference>
<dbReference type="InterPro" id="IPR036838">
    <property type="entry name" value="Ribosomal_uS10_dom_sf"/>
</dbReference>
<dbReference type="GO" id="GO:1990904">
    <property type="term" value="C:ribonucleoprotein complex"/>
    <property type="evidence" value="ECO:0007669"/>
    <property type="project" value="UniProtKB-KW"/>
</dbReference>
<evidence type="ECO:0000256" key="1">
    <source>
        <dbReference type="ARBA" id="ARBA00022980"/>
    </source>
</evidence>
<dbReference type="IntAct" id="A0A1D6MYF7">
    <property type="interactions" value="2"/>
</dbReference>
<dbReference type="AlphaFoldDB" id="A0A1D6MYF7"/>
<dbReference type="InParanoid" id="A0A1D6MYF7"/>
<dbReference type="eggNOG" id="KOG0900">
    <property type="taxonomic scope" value="Eukaryota"/>
</dbReference>
<dbReference type="Pfam" id="PF00338">
    <property type="entry name" value="Ribosomal_S10"/>
    <property type="match status" value="1"/>
</dbReference>
<evidence type="ECO:0000256" key="2">
    <source>
        <dbReference type="ARBA" id="ARBA00023274"/>
    </source>
</evidence>
<dbReference type="PANTHER" id="PTHR48299">
    <property type="entry name" value="ACT DOMAIN-CONTAINING PROTEIN ACR9"/>
    <property type="match status" value="1"/>
</dbReference>
<dbReference type="SUPFAM" id="SSF54999">
    <property type="entry name" value="Ribosomal protein S10"/>
    <property type="match status" value="1"/>
</dbReference>
<dbReference type="EMBL" id="CM007649">
    <property type="protein sequence ID" value="ONM33734.1"/>
    <property type="molecule type" value="Genomic_DNA"/>
</dbReference>
<dbReference type="PaxDb" id="4577-AC211513.3_FGP002"/>
<proteinExistence type="predicted"/>
<protein>
    <recommendedName>
        <fullName evidence="3">Small ribosomal subunit protein uS10 domain-containing protein</fullName>
    </recommendedName>
</protein>
<keyword evidence="2" id="KW-0687">Ribonucleoprotein</keyword>
<evidence type="ECO:0000259" key="3">
    <source>
        <dbReference type="Pfam" id="PF00338"/>
    </source>
</evidence>
<sequence length="233" mass="26389">MGEGGKSREECRACDSYGEVQEELGPQIRAAAAFPTSRAIRTGAPDVFLRFQNIKHCPLKSVSSAVAPNPEKQKGAKDKHLRVKGPVRIPTKVLHITTRKSPCGEGLFFSTASDVLGIVSSKVLMEPAVSNRERVALDKKNRMPMLFDDYSDEDFYGLQRKYSIIARVEVIFPIEPRYRDRQHYILSDINGAKIEAIATRYEIVKYFNSLLHEKHVYKMHNVWFGLNPGAFNF</sequence>
<dbReference type="GO" id="GO:0005840">
    <property type="term" value="C:ribosome"/>
    <property type="evidence" value="ECO:0007669"/>
    <property type="project" value="UniProtKB-KW"/>
</dbReference>
<name>A0A1D6MYF7_MAIZE</name>
<gene>
    <name evidence="4" type="ORF">ZEAMMB73_Zm00001d041809</name>
</gene>